<evidence type="ECO:0000256" key="8">
    <source>
        <dbReference type="ARBA" id="ARBA00023136"/>
    </source>
</evidence>
<keyword evidence="2" id="KW-1003">Cell membrane</keyword>
<gene>
    <name evidence="11" type="ordered locus">Intca_0497</name>
</gene>
<dbReference type="eggNOG" id="COG1215">
    <property type="taxonomic scope" value="Bacteria"/>
</dbReference>
<keyword evidence="5 9" id="KW-0812">Transmembrane</keyword>
<evidence type="ECO:0000256" key="4">
    <source>
        <dbReference type="ARBA" id="ARBA00022679"/>
    </source>
</evidence>
<reference evidence="11 12" key="1">
    <citation type="journal article" date="2010" name="Stand. Genomic Sci.">
        <title>Complete genome sequence of Intrasporangium calvum type strain (7 KIP).</title>
        <authorList>
            <person name="Del Rio T.G."/>
            <person name="Chertkov O."/>
            <person name="Yasawong M."/>
            <person name="Lucas S."/>
            <person name="Deshpande S."/>
            <person name="Cheng J.F."/>
            <person name="Detter C."/>
            <person name="Tapia R."/>
            <person name="Han C."/>
            <person name="Goodwin L."/>
            <person name="Pitluck S."/>
            <person name="Liolios K."/>
            <person name="Ivanova N."/>
            <person name="Mavromatis K."/>
            <person name="Pati A."/>
            <person name="Chen A."/>
            <person name="Palaniappan K."/>
            <person name="Land M."/>
            <person name="Hauser L."/>
            <person name="Chang Y.J."/>
            <person name="Jeffries C.D."/>
            <person name="Rohde M."/>
            <person name="Pukall R."/>
            <person name="Sikorski J."/>
            <person name="Goker M."/>
            <person name="Woyke T."/>
            <person name="Bristow J."/>
            <person name="Eisen J.A."/>
            <person name="Markowitz V."/>
            <person name="Hugenholtz P."/>
            <person name="Kyrpides N.C."/>
            <person name="Klenk H.P."/>
            <person name="Lapidus A."/>
        </authorList>
    </citation>
    <scope>NUCLEOTIDE SEQUENCE [LARGE SCALE GENOMIC DNA]</scope>
    <source>
        <strain evidence="12">ATCC 23552 / DSM 43043 / JCM 3097 / NBRC 12989 / 7 KIP</strain>
    </source>
</reference>
<dbReference type="STRING" id="710696.Intca_0497"/>
<dbReference type="KEGG" id="ica:Intca_0497"/>
<accession>E6S8S5</accession>
<dbReference type="GO" id="GO:0099621">
    <property type="term" value="F:undecaprenyl-phosphate 4-deoxy-4-formamido-L-arabinose transferase activity"/>
    <property type="evidence" value="ECO:0007669"/>
    <property type="project" value="TreeGrafter"/>
</dbReference>
<feature type="transmembrane region" description="Helical" evidence="9">
    <location>
        <begin position="235"/>
        <end position="259"/>
    </location>
</feature>
<dbReference type="PANTHER" id="PTHR48090">
    <property type="entry name" value="UNDECAPRENYL-PHOSPHATE 4-DEOXY-4-FORMAMIDO-L-ARABINOSE TRANSFERASE-RELATED"/>
    <property type="match status" value="1"/>
</dbReference>
<keyword evidence="7 9" id="KW-1133">Transmembrane helix</keyword>
<organism evidence="11 12">
    <name type="scientific">Intrasporangium calvum (strain ATCC 23552 / DSM 43043 / JCM 3097 / NBRC 12989 / NCIMB 10167 / NRRL B-3866 / 7 KIP)</name>
    <dbReference type="NCBI Taxonomy" id="710696"/>
    <lineage>
        <taxon>Bacteria</taxon>
        <taxon>Bacillati</taxon>
        <taxon>Actinomycetota</taxon>
        <taxon>Actinomycetes</taxon>
        <taxon>Micrococcales</taxon>
        <taxon>Intrasporangiaceae</taxon>
        <taxon>Intrasporangium</taxon>
    </lineage>
</organism>
<evidence type="ECO:0000259" key="10">
    <source>
        <dbReference type="Pfam" id="PF00535"/>
    </source>
</evidence>
<evidence type="ECO:0000313" key="12">
    <source>
        <dbReference type="Proteomes" id="UP000008914"/>
    </source>
</evidence>
<evidence type="ECO:0000256" key="7">
    <source>
        <dbReference type="ARBA" id="ARBA00022989"/>
    </source>
</evidence>
<feature type="domain" description="Glycosyltransferase 2-like" evidence="10">
    <location>
        <begin position="11"/>
        <end position="135"/>
    </location>
</feature>
<evidence type="ECO:0000256" key="2">
    <source>
        <dbReference type="ARBA" id="ARBA00022475"/>
    </source>
</evidence>
<comment type="similarity">
    <text evidence="1">Belongs to the glycosyltransferase 2 family.</text>
</comment>
<sequence>MTGHTDDVKISVVVPCYRSRATLPELVRRLHESLPAIADAFEIILVVDGSPDDTYAVARGLERDNPATMRTVLLRRNYGQHNALLAGIMRAKHPITVTMDDDLQHRPEEVGTLVAALDDPLVDLAYGVAAEEEHGFTRSFASRIVKAGLAASGVPNAKDVSAFRAFRTDLREGFEHVADPFASLDVLLSWTTNSVRRVTVQMDERETGRSNYSLRGLARHAMNMVTGYGTAPLKLVTWMGLLTSVLGFALLVSVLVRYWVGAVEVAGFTTLASMLAILSGALMLSIGILGEYIGRLHFRSMQKPTFLVKEDSHRSSTWGEVKPVELHPARADVGPDEVAEALEERYRRQS</sequence>
<dbReference type="InterPro" id="IPR050256">
    <property type="entry name" value="Glycosyltransferase_2"/>
</dbReference>
<feature type="transmembrane region" description="Helical" evidence="9">
    <location>
        <begin position="271"/>
        <end position="293"/>
    </location>
</feature>
<evidence type="ECO:0000256" key="3">
    <source>
        <dbReference type="ARBA" id="ARBA00022676"/>
    </source>
</evidence>
<dbReference type="CDD" id="cd04187">
    <property type="entry name" value="DPM1_like_bac"/>
    <property type="match status" value="1"/>
</dbReference>
<dbReference type="EMBL" id="CP002343">
    <property type="protein sequence ID" value="ADU47044.1"/>
    <property type="molecule type" value="Genomic_DNA"/>
</dbReference>
<keyword evidence="6" id="KW-0448">Lipopolysaccharide biosynthesis</keyword>
<evidence type="ECO:0000256" key="5">
    <source>
        <dbReference type="ARBA" id="ARBA00022692"/>
    </source>
</evidence>
<dbReference type="HOGENOM" id="CLU_033536_0_0_11"/>
<keyword evidence="12" id="KW-1185">Reference proteome</keyword>
<evidence type="ECO:0000256" key="6">
    <source>
        <dbReference type="ARBA" id="ARBA00022985"/>
    </source>
</evidence>
<evidence type="ECO:0000256" key="9">
    <source>
        <dbReference type="SAM" id="Phobius"/>
    </source>
</evidence>
<keyword evidence="3" id="KW-0328">Glycosyltransferase</keyword>
<proteinExistence type="inferred from homology"/>
<keyword evidence="4 11" id="KW-0808">Transferase</keyword>
<evidence type="ECO:0000256" key="1">
    <source>
        <dbReference type="ARBA" id="ARBA00006739"/>
    </source>
</evidence>
<dbReference type="InterPro" id="IPR029044">
    <property type="entry name" value="Nucleotide-diphossugar_trans"/>
</dbReference>
<dbReference type="AlphaFoldDB" id="E6S8S5"/>
<keyword evidence="8 9" id="KW-0472">Membrane</keyword>
<dbReference type="GO" id="GO:0005886">
    <property type="term" value="C:plasma membrane"/>
    <property type="evidence" value="ECO:0007669"/>
    <property type="project" value="TreeGrafter"/>
</dbReference>
<dbReference type="InterPro" id="IPR001173">
    <property type="entry name" value="Glyco_trans_2-like"/>
</dbReference>
<dbReference type="PANTHER" id="PTHR48090:SF3">
    <property type="entry name" value="UNDECAPRENYL-PHOSPHATE 4-DEOXY-4-FORMAMIDO-L-ARABINOSE TRANSFERASE"/>
    <property type="match status" value="1"/>
</dbReference>
<dbReference type="Gene3D" id="3.90.550.10">
    <property type="entry name" value="Spore Coat Polysaccharide Biosynthesis Protein SpsA, Chain A"/>
    <property type="match status" value="1"/>
</dbReference>
<protein>
    <submittedName>
        <fullName evidence="11">Glycosyl transferase family 2</fullName>
    </submittedName>
</protein>
<dbReference type="SUPFAM" id="SSF53448">
    <property type="entry name" value="Nucleotide-diphospho-sugar transferases"/>
    <property type="match status" value="1"/>
</dbReference>
<evidence type="ECO:0000313" key="11">
    <source>
        <dbReference type="EMBL" id="ADU47044.1"/>
    </source>
</evidence>
<dbReference type="Pfam" id="PF00535">
    <property type="entry name" value="Glycos_transf_2"/>
    <property type="match status" value="1"/>
</dbReference>
<dbReference type="GO" id="GO:0009103">
    <property type="term" value="P:lipopolysaccharide biosynthetic process"/>
    <property type="evidence" value="ECO:0007669"/>
    <property type="project" value="UniProtKB-KW"/>
</dbReference>
<name>E6S8S5_INTC7</name>
<dbReference type="Proteomes" id="UP000008914">
    <property type="component" value="Chromosome"/>
</dbReference>